<feature type="transmembrane region" description="Helical" evidence="1">
    <location>
        <begin position="40"/>
        <end position="67"/>
    </location>
</feature>
<protein>
    <submittedName>
        <fullName evidence="2">Uncharacterized protein</fullName>
    </submittedName>
</protein>
<sequence>SVKFCCCLLPFTNSLTKCNSLVRSISLAVRKVEVTVFNGVVAAIIVSSLPLLLPCFVVVIIVVSAVFKSCLVNNGVTVSTGDVSVSVAVSAVIKSSIVVVAVVACAGINSTGSTFDFFKSLYGSFSCPGINSFLSPFDVVVAISTELDSKFVVFMLTLRIQSVFFLYLPPISASLSINIEGRVVISSTSKFKEKPSLLTCTCSVVSDEFNVFSPCAMIVE</sequence>
<keyword evidence="1" id="KW-0812">Transmembrane</keyword>
<keyword evidence="1" id="KW-1133">Transmembrane helix</keyword>
<dbReference type="Proteomes" id="UP000092460">
    <property type="component" value="Unassembled WGS sequence"/>
</dbReference>
<dbReference type="EMBL" id="JXJN01005160">
    <property type="status" value="NOT_ANNOTATED_CDS"/>
    <property type="molecule type" value="Genomic_DNA"/>
</dbReference>
<evidence type="ECO:0000256" key="1">
    <source>
        <dbReference type="SAM" id="Phobius"/>
    </source>
</evidence>
<dbReference type="EnsemblMetazoa" id="GPPI011829-RA">
    <property type="protein sequence ID" value="GPPI011829-PA"/>
    <property type="gene ID" value="GPPI011829"/>
</dbReference>
<evidence type="ECO:0000313" key="3">
    <source>
        <dbReference type="Proteomes" id="UP000092460"/>
    </source>
</evidence>
<name>A0A1B0AX96_9MUSC</name>
<keyword evidence="1" id="KW-0472">Membrane</keyword>
<organism evidence="2 3">
    <name type="scientific">Glossina palpalis gambiensis</name>
    <dbReference type="NCBI Taxonomy" id="67801"/>
    <lineage>
        <taxon>Eukaryota</taxon>
        <taxon>Metazoa</taxon>
        <taxon>Ecdysozoa</taxon>
        <taxon>Arthropoda</taxon>
        <taxon>Hexapoda</taxon>
        <taxon>Insecta</taxon>
        <taxon>Pterygota</taxon>
        <taxon>Neoptera</taxon>
        <taxon>Endopterygota</taxon>
        <taxon>Diptera</taxon>
        <taxon>Brachycera</taxon>
        <taxon>Muscomorpha</taxon>
        <taxon>Hippoboscoidea</taxon>
        <taxon>Glossinidae</taxon>
        <taxon>Glossina</taxon>
    </lineage>
</organism>
<reference evidence="2" key="2">
    <citation type="submission" date="2020-05" db="UniProtKB">
        <authorList>
            <consortium name="EnsemblMetazoa"/>
        </authorList>
    </citation>
    <scope>IDENTIFICATION</scope>
    <source>
        <strain evidence="2">IAEA</strain>
    </source>
</reference>
<keyword evidence="3" id="KW-1185">Reference proteome</keyword>
<evidence type="ECO:0000313" key="2">
    <source>
        <dbReference type="EnsemblMetazoa" id="GPPI011829-PA"/>
    </source>
</evidence>
<feature type="transmembrane region" description="Helical" evidence="1">
    <location>
        <begin position="121"/>
        <end position="145"/>
    </location>
</feature>
<proteinExistence type="predicted"/>
<dbReference type="AlphaFoldDB" id="A0A1B0AX96"/>
<reference evidence="3" key="1">
    <citation type="submission" date="2015-01" db="EMBL/GenBank/DDBJ databases">
        <authorList>
            <person name="Aksoy S."/>
            <person name="Warren W."/>
            <person name="Wilson R.K."/>
        </authorList>
    </citation>
    <scope>NUCLEOTIDE SEQUENCE [LARGE SCALE GENOMIC DNA]</scope>
    <source>
        <strain evidence="3">IAEA</strain>
    </source>
</reference>
<dbReference type="VEuPathDB" id="VectorBase:GPPI011829"/>
<accession>A0A1B0AX96</accession>
<feature type="transmembrane region" description="Helical" evidence="1">
    <location>
        <begin position="87"/>
        <end position="109"/>
    </location>
</feature>